<dbReference type="SUPFAM" id="SSF161111">
    <property type="entry name" value="Cation efflux protein transmembrane domain-like"/>
    <property type="match status" value="1"/>
</dbReference>
<dbReference type="AlphaFoldDB" id="C7MMR9"/>
<dbReference type="RefSeq" id="WP_012802897.1">
    <property type="nucleotide sequence ID" value="NC_013170.1"/>
</dbReference>
<dbReference type="KEGG" id="ccu:Ccur_04870"/>
<keyword evidence="5 7" id="KW-1133">Transmembrane helix</keyword>
<dbReference type="EMBL" id="CP001682">
    <property type="protein sequence ID" value="ACU94209.1"/>
    <property type="molecule type" value="Genomic_DNA"/>
</dbReference>
<dbReference type="HOGENOM" id="CLU_013430_3_4_11"/>
<evidence type="ECO:0000259" key="8">
    <source>
        <dbReference type="Pfam" id="PF01545"/>
    </source>
</evidence>
<dbReference type="Gene3D" id="1.20.1510.10">
    <property type="entry name" value="Cation efflux protein transmembrane domain"/>
    <property type="match status" value="1"/>
</dbReference>
<dbReference type="InterPro" id="IPR036837">
    <property type="entry name" value="Cation_efflux_CTD_sf"/>
</dbReference>
<dbReference type="GO" id="GO:0016020">
    <property type="term" value="C:membrane"/>
    <property type="evidence" value="ECO:0007669"/>
    <property type="project" value="UniProtKB-SubCell"/>
</dbReference>
<evidence type="ECO:0000256" key="4">
    <source>
        <dbReference type="ARBA" id="ARBA00022692"/>
    </source>
</evidence>
<organism evidence="10 11">
    <name type="scientific">Cryptobacterium curtum (strain ATCC 700683 / DSM 15641 / CCUG 43107 / 12-3)</name>
    <dbReference type="NCBI Taxonomy" id="469378"/>
    <lineage>
        <taxon>Bacteria</taxon>
        <taxon>Bacillati</taxon>
        <taxon>Actinomycetota</taxon>
        <taxon>Coriobacteriia</taxon>
        <taxon>Eggerthellales</taxon>
        <taxon>Eggerthellaceae</taxon>
        <taxon>Cryptobacterium</taxon>
    </lineage>
</organism>
<dbReference type="NCBIfam" id="TIGR01297">
    <property type="entry name" value="CDF"/>
    <property type="match status" value="1"/>
</dbReference>
<comment type="subcellular location">
    <subcellularLocation>
        <location evidence="1">Membrane</location>
        <topology evidence="1">Multi-pass membrane protein</topology>
    </subcellularLocation>
</comment>
<dbReference type="Proteomes" id="UP000000954">
    <property type="component" value="Chromosome"/>
</dbReference>
<evidence type="ECO:0000256" key="6">
    <source>
        <dbReference type="ARBA" id="ARBA00023136"/>
    </source>
</evidence>
<keyword evidence="3" id="KW-0813">Transport</keyword>
<evidence type="ECO:0000259" key="9">
    <source>
        <dbReference type="Pfam" id="PF16916"/>
    </source>
</evidence>
<keyword evidence="4 7" id="KW-0812">Transmembrane</keyword>
<feature type="transmembrane region" description="Helical" evidence="7">
    <location>
        <begin position="117"/>
        <end position="136"/>
    </location>
</feature>
<dbReference type="Pfam" id="PF16916">
    <property type="entry name" value="ZT_dimer"/>
    <property type="match status" value="1"/>
</dbReference>
<feature type="transmembrane region" description="Helical" evidence="7">
    <location>
        <begin position="9"/>
        <end position="31"/>
    </location>
</feature>
<dbReference type="InterPro" id="IPR002524">
    <property type="entry name" value="Cation_efflux"/>
</dbReference>
<gene>
    <name evidence="10" type="ordered locus">Ccur_04870</name>
</gene>
<feature type="transmembrane region" description="Helical" evidence="7">
    <location>
        <begin position="79"/>
        <end position="97"/>
    </location>
</feature>
<keyword evidence="11" id="KW-1185">Reference proteome</keyword>
<keyword evidence="6 7" id="KW-0472">Membrane</keyword>
<protein>
    <submittedName>
        <fullName evidence="10">Cation diffusion facilitator family transporter</fullName>
    </submittedName>
</protein>
<dbReference type="PANTHER" id="PTHR43840:SF50">
    <property type="entry name" value="MANGANESE EFFLUX SYSTEM PROTEIN MNES"/>
    <property type="match status" value="1"/>
</dbReference>
<evidence type="ECO:0000256" key="5">
    <source>
        <dbReference type="ARBA" id="ARBA00022989"/>
    </source>
</evidence>
<sequence>MADNQREHIIIRTSLIGIIGNIALAAVKAVIGLVSNSIAIVLDAVNNLSDALSSAITIIGAKLAGRTPNRAHPFGYGRVEYFSTILIGVIVLFAGITSLRESFGRIIAPETPSYETISLVVIAIAVVAKVALGRYFTLRGKAASSASLVASGTDALMDAAISASTLAAALAFIFFGISLEAWLGALISLVIIKAGFDILREAIGKILGERIDADVASSIKQTVCSVKGVRGAYDLILTDFGPERLWGSIHVSVDEHMTAEEIDSLTRRIETEVTKKHQVFLHTVGIYSANASDVADPEVKRVRQIVEEITSAHSHIKEVHGLFIDPSVKQVSFDVVIDFDAPDRQGEWQEIYSAAKRALPDYKVRVALDADISD</sequence>
<reference evidence="10 11" key="1">
    <citation type="journal article" date="2009" name="Stand. Genomic Sci.">
        <title>Complete genome sequence of Cryptobacterium curtum type strain (12-3).</title>
        <authorList>
            <person name="Mavrommatis K."/>
            <person name="Pukall R."/>
            <person name="Rohde C."/>
            <person name="Chen F."/>
            <person name="Sims D."/>
            <person name="Brettin T."/>
            <person name="Kuske C."/>
            <person name="Detter J.C."/>
            <person name="Han C."/>
            <person name="Lapidus A."/>
            <person name="Copeland A."/>
            <person name="Glavina Del Rio T."/>
            <person name="Nolan M."/>
            <person name="Lucas S."/>
            <person name="Tice H."/>
            <person name="Cheng J.F."/>
            <person name="Bruce D."/>
            <person name="Goodwin L."/>
            <person name="Pitluck S."/>
            <person name="Ovchinnikova G."/>
            <person name="Pati A."/>
            <person name="Ivanova N."/>
            <person name="Chen A."/>
            <person name="Palaniappan K."/>
            <person name="Chain P."/>
            <person name="D'haeseleer P."/>
            <person name="Goker M."/>
            <person name="Bristow J."/>
            <person name="Eisen J.A."/>
            <person name="Markowitz V."/>
            <person name="Hugenholtz P."/>
            <person name="Rohde M."/>
            <person name="Klenk H.P."/>
            <person name="Kyrpides N.C."/>
        </authorList>
    </citation>
    <scope>NUCLEOTIDE SEQUENCE [LARGE SCALE GENOMIC DNA]</scope>
    <source>
        <strain evidence="11">ATCC 700683 / DSM 15641 / 12-3</strain>
    </source>
</reference>
<evidence type="ECO:0000313" key="10">
    <source>
        <dbReference type="EMBL" id="ACU94209.1"/>
    </source>
</evidence>
<comment type="similarity">
    <text evidence="2">Belongs to the cation diffusion facilitator (CDF) transporter (TC 2.A.4) family.</text>
</comment>
<name>C7MMR9_CRYCD</name>
<dbReference type="SUPFAM" id="SSF160240">
    <property type="entry name" value="Cation efflux protein cytoplasmic domain-like"/>
    <property type="match status" value="1"/>
</dbReference>
<dbReference type="InterPro" id="IPR027469">
    <property type="entry name" value="Cation_efflux_TMD_sf"/>
</dbReference>
<dbReference type="InterPro" id="IPR027470">
    <property type="entry name" value="Cation_efflux_CTD"/>
</dbReference>
<proteinExistence type="inferred from homology"/>
<feature type="domain" description="Cation efflux protein cytoplasmic" evidence="9">
    <location>
        <begin position="214"/>
        <end position="282"/>
    </location>
</feature>
<dbReference type="PANTHER" id="PTHR43840">
    <property type="entry name" value="MITOCHONDRIAL METAL TRANSPORTER 1-RELATED"/>
    <property type="match status" value="1"/>
</dbReference>
<dbReference type="Pfam" id="PF01545">
    <property type="entry name" value="Cation_efflux"/>
    <property type="match status" value="1"/>
</dbReference>
<accession>C7MMR9</accession>
<dbReference type="eggNOG" id="COG0053">
    <property type="taxonomic scope" value="Bacteria"/>
</dbReference>
<evidence type="ECO:0000256" key="3">
    <source>
        <dbReference type="ARBA" id="ARBA00022448"/>
    </source>
</evidence>
<feature type="domain" description="Cation efflux protein transmembrane" evidence="8">
    <location>
        <begin position="15"/>
        <end position="205"/>
    </location>
</feature>
<dbReference type="Gene3D" id="3.30.70.1350">
    <property type="entry name" value="Cation efflux protein, cytoplasmic domain"/>
    <property type="match status" value="1"/>
</dbReference>
<dbReference type="GO" id="GO:0008324">
    <property type="term" value="F:monoatomic cation transmembrane transporter activity"/>
    <property type="evidence" value="ECO:0007669"/>
    <property type="project" value="InterPro"/>
</dbReference>
<evidence type="ECO:0000256" key="1">
    <source>
        <dbReference type="ARBA" id="ARBA00004141"/>
    </source>
</evidence>
<feature type="transmembrane region" description="Helical" evidence="7">
    <location>
        <begin position="37"/>
        <end position="59"/>
    </location>
</feature>
<evidence type="ECO:0000313" key="11">
    <source>
        <dbReference type="Proteomes" id="UP000000954"/>
    </source>
</evidence>
<dbReference type="InterPro" id="IPR058533">
    <property type="entry name" value="Cation_efflux_TM"/>
</dbReference>
<feature type="transmembrane region" description="Helical" evidence="7">
    <location>
        <begin position="181"/>
        <end position="199"/>
    </location>
</feature>
<dbReference type="InterPro" id="IPR050291">
    <property type="entry name" value="CDF_Transporter"/>
</dbReference>
<evidence type="ECO:0000256" key="7">
    <source>
        <dbReference type="SAM" id="Phobius"/>
    </source>
</evidence>
<dbReference type="STRING" id="469378.Ccur_04870"/>
<evidence type="ECO:0000256" key="2">
    <source>
        <dbReference type="ARBA" id="ARBA00008114"/>
    </source>
</evidence>